<dbReference type="RefSeq" id="WP_185798241.1">
    <property type="nucleotide sequence ID" value="NZ_JACLQD010000004.1"/>
</dbReference>
<accession>A0A842IAK1</accession>
<dbReference type="Proteomes" id="UP000555411">
    <property type="component" value="Unassembled WGS sequence"/>
</dbReference>
<gene>
    <name evidence="2" type="ORF">H7F16_13950</name>
</gene>
<dbReference type="GO" id="GO:0046872">
    <property type="term" value="F:metal ion binding"/>
    <property type="evidence" value="ECO:0007669"/>
    <property type="project" value="InterPro"/>
</dbReference>
<keyword evidence="3" id="KW-1185">Reference proteome</keyword>
<dbReference type="AlphaFoldDB" id="A0A842IAK1"/>
<sequence length="256" mass="27109">MGNVSKTDGGADVSQFAAEVVARLVKREGDTVPEMRESLVQSLMRAVCSVDPQVLETLRPELRRARVSPAVLADHYIPEVARRLGREWSADCVSFAQVTMGTARLQSILREIGQGWFADAGGQSDGPTLLLVLPQGEHHTLGAMVLAGRLRRNGVSVALRIGETAQEVAAFIQGRHFDGALISVASYDRLETCRKLVKTLKDATKGALRIALGGAVLDEGGETVICAGVDVVTNDIETALAVLGLLAPAGGESETV</sequence>
<dbReference type="Pfam" id="PF02310">
    <property type="entry name" value="B12-binding"/>
    <property type="match status" value="1"/>
</dbReference>
<dbReference type="SUPFAM" id="SSF52242">
    <property type="entry name" value="Cobalamin (vitamin B12)-binding domain"/>
    <property type="match status" value="1"/>
</dbReference>
<dbReference type="EMBL" id="JACLQD010000004">
    <property type="protein sequence ID" value="MBC2836619.1"/>
    <property type="molecule type" value="Genomic_DNA"/>
</dbReference>
<protein>
    <submittedName>
        <fullName evidence="2">Cobalamin B12-binding domain-containing protein</fullName>
    </submittedName>
</protein>
<evidence type="ECO:0000313" key="3">
    <source>
        <dbReference type="Proteomes" id="UP000555411"/>
    </source>
</evidence>
<evidence type="ECO:0000259" key="1">
    <source>
        <dbReference type="PROSITE" id="PS51332"/>
    </source>
</evidence>
<dbReference type="InterPro" id="IPR036724">
    <property type="entry name" value="Cobalamin-bd_sf"/>
</dbReference>
<feature type="domain" description="B12-binding" evidence="1">
    <location>
        <begin position="126"/>
        <end position="253"/>
    </location>
</feature>
<comment type="caution">
    <text evidence="2">The sequence shown here is derived from an EMBL/GenBank/DDBJ whole genome shotgun (WGS) entry which is preliminary data.</text>
</comment>
<dbReference type="GO" id="GO:0031419">
    <property type="term" value="F:cobalamin binding"/>
    <property type="evidence" value="ECO:0007669"/>
    <property type="project" value="InterPro"/>
</dbReference>
<evidence type="ECO:0000313" key="2">
    <source>
        <dbReference type="EMBL" id="MBC2836619.1"/>
    </source>
</evidence>
<name>A0A842IAK1_9RHOB</name>
<proteinExistence type="predicted"/>
<dbReference type="PROSITE" id="PS51332">
    <property type="entry name" value="B12_BINDING"/>
    <property type="match status" value="1"/>
</dbReference>
<reference evidence="2 3" key="1">
    <citation type="journal article" date="2017" name="Int. J. Syst. Evol. Microbiol.">
        <title>Gemmobacter straminiformis sp. nov., isolated from an artificial fountain.</title>
        <authorList>
            <person name="Kang J.Y."/>
            <person name="Kim M.J."/>
            <person name="Chun J."/>
            <person name="Son K.P."/>
            <person name="Jahng K.Y."/>
        </authorList>
    </citation>
    <scope>NUCLEOTIDE SEQUENCE [LARGE SCALE GENOMIC DNA]</scope>
    <source>
        <strain evidence="2 3">CAM-8</strain>
    </source>
</reference>
<dbReference type="Gene3D" id="3.40.50.280">
    <property type="entry name" value="Cobalamin-binding domain"/>
    <property type="match status" value="1"/>
</dbReference>
<dbReference type="InterPro" id="IPR006158">
    <property type="entry name" value="Cobalamin-bd"/>
</dbReference>
<organism evidence="2 3">
    <name type="scientific">Paragemmobacter straminiformis</name>
    <dbReference type="NCBI Taxonomy" id="2045119"/>
    <lineage>
        <taxon>Bacteria</taxon>
        <taxon>Pseudomonadati</taxon>
        <taxon>Pseudomonadota</taxon>
        <taxon>Alphaproteobacteria</taxon>
        <taxon>Rhodobacterales</taxon>
        <taxon>Paracoccaceae</taxon>
        <taxon>Paragemmobacter</taxon>
    </lineage>
</organism>